<organism evidence="1">
    <name type="scientific">viral metagenome</name>
    <dbReference type="NCBI Taxonomy" id="1070528"/>
    <lineage>
        <taxon>unclassified sequences</taxon>
        <taxon>metagenomes</taxon>
        <taxon>organismal metagenomes</taxon>
    </lineage>
</organism>
<dbReference type="EMBL" id="MT144109">
    <property type="protein sequence ID" value="QJA48930.1"/>
    <property type="molecule type" value="Genomic_DNA"/>
</dbReference>
<reference evidence="1" key="1">
    <citation type="submission" date="2020-03" db="EMBL/GenBank/DDBJ databases">
        <title>The deep terrestrial virosphere.</title>
        <authorList>
            <person name="Holmfeldt K."/>
            <person name="Nilsson E."/>
            <person name="Simone D."/>
            <person name="Lopez-Fernandez M."/>
            <person name="Wu X."/>
            <person name="de Brujin I."/>
            <person name="Lundin D."/>
            <person name="Andersson A."/>
            <person name="Bertilsson S."/>
            <person name="Dopson M."/>
        </authorList>
    </citation>
    <scope>NUCLEOTIDE SEQUENCE</scope>
    <source>
        <strain evidence="3">MM415A00187</strain>
        <strain evidence="2">MM415B00313</strain>
        <strain evidence="1">TM448A01192</strain>
        <strain evidence="4">TM448B02176</strain>
    </source>
</reference>
<evidence type="ECO:0000313" key="3">
    <source>
        <dbReference type="EMBL" id="QJA84520.1"/>
    </source>
</evidence>
<accession>A0A6H1ZP03</accession>
<protein>
    <submittedName>
        <fullName evidence="1">Uncharacterized protein</fullName>
    </submittedName>
</protein>
<dbReference type="EMBL" id="MT142530">
    <property type="protein sequence ID" value="QJA84520.1"/>
    <property type="molecule type" value="Genomic_DNA"/>
</dbReference>
<name>A0A6H1ZP03_9ZZZZ</name>
<evidence type="ECO:0000313" key="4">
    <source>
        <dbReference type="EMBL" id="QJI00944.1"/>
    </source>
</evidence>
<evidence type="ECO:0000313" key="1">
    <source>
        <dbReference type="EMBL" id="QJA48930.1"/>
    </source>
</evidence>
<gene>
    <name evidence="3" type="ORF">MM415A00187_0055</name>
    <name evidence="2" type="ORF">MM415B00313_0056</name>
    <name evidence="1" type="ORF">TM448A01192_0020</name>
    <name evidence="4" type="ORF">TM448B02176_0003</name>
</gene>
<dbReference type="EMBL" id="MT141564">
    <property type="protein sequence ID" value="QJA67008.1"/>
    <property type="molecule type" value="Genomic_DNA"/>
</dbReference>
<evidence type="ECO:0000313" key="2">
    <source>
        <dbReference type="EMBL" id="QJA67008.1"/>
    </source>
</evidence>
<proteinExistence type="predicted"/>
<sequence length="87" mass="10001">MKNQRITTSDIQVAPGARKEYNVTIIDMQSSETIIKKIVADNKKAAICQVLNNIYNENWVTDLYNESTSWFDYEQKLLDVDINASVE</sequence>
<dbReference type="EMBL" id="MT144887">
    <property type="protein sequence ID" value="QJI00944.1"/>
    <property type="molecule type" value="Genomic_DNA"/>
</dbReference>
<dbReference type="AlphaFoldDB" id="A0A6H1ZP03"/>